<reference evidence="1" key="1">
    <citation type="submission" date="2019-04" db="EMBL/GenBank/DDBJ databases">
        <title>Microbes associate with the intestines of laboratory mice.</title>
        <authorList>
            <person name="Navarre W."/>
            <person name="Wong E."/>
            <person name="Huang K."/>
            <person name="Tropini C."/>
            <person name="Ng K."/>
            <person name="Yu B."/>
        </authorList>
    </citation>
    <scope>NUCLEOTIDE SEQUENCE</scope>
    <source>
        <strain evidence="1">NM73_A23</strain>
    </source>
</reference>
<proteinExistence type="predicted"/>
<dbReference type="Proteomes" id="UP000308886">
    <property type="component" value="Unassembled WGS sequence"/>
</dbReference>
<organism evidence="1 2">
    <name type="scientific">Palleniella muris</name>
    <dbReference type="NCBI Taxonomy" id="3038145"/>
    <lineage>
        <taxon>Bacteria</taxon>
        <taxon>Pseudomonadati</taxon>
        <taxon>Bacteroidota</taxon>
        <taxon>Bacteroidia</taxon>
        <taxon>Bacteroidales</taxon>
        <taxon>Prevotellaceae</taxon>
        <taxon>Palleniella</taxon>
    </lineage>
</organism>
<evidence type="ECO:0000313" key="1">
    <source>
        <dbReference type="EMBL" id="TGX83993.1"/>
    </source>
</evidence>
<name>A0AC61QU38_9BACT</name>
<evidence type="ECO:0000313" key="2">
    <source>
        <dbReference type="Proteomes" id="UP000308886"/>
    </source>
</evidence>
<sequence>MKEKTPQEQTAAARQVELLSNALNGASTEGYWLNVSGRLSPRIYPKGAALSPFNSLTLMLDADSHGYSTALYTTFSEARKRGESVLKDERSVPMNWYRWDSYVNKHDERDIISRDDYRSLPPVQQEQYKAVRKREIHTLFNVEQTTLPHVDEKEFEKLRQQFGGRTDRGNILAEERQTRSAVNRFREQISQNLVPIRKSTTGTAAYDTGKDAVYIPDQKHFGNYMDYVQELVRQVVSATGHRERMSREGMVMNGGKAPSGDALRYERLIAEIASGLKMAEFGLPAKLSPESRGMVEYWTEELKENPCLIDAVESDVNNALDVIRKAEKGERMESAHERNKQQTEELREQEEGRPQVSVADALVLQDILRKGGMEINDRNFPGGQDDKREFLARFDGLGHYDTLTQDSLTNARLKHDDPELVNIAYTQAAGSAACIHRLCSEWLPQEWEEKGAHVIADDINAVPDKRSREFVVVLDKNTGIADVVLPTSARSGGDVVMPNGDRRNYWMSPDEVMTADERKEAGARVVSHTIPGFNKEKIAAALMAQGASYVRFYNKDGQLRYHPDDSYFADKQVYSARLDGREIRNVSAFDVSEAVSRATEVQFERIQMLRDDTGGWALYLKPENEPSFSIRPDKNDINRFFSTVKQDDRVAAGAVRNELAQKYYALAQAEPNLKVDLFGAMPDGIDPLRIKRVNVFKSKDDKILCVPVIDGIDKVQPREVSKQQWQRMWVAEDVAQYKTCLAATLFSDLLMQKTEEQTVEKQQEEDAAVVRPDVAAVRPELQQYEELKEKHPDVILLFRHGGNYEAYQDDVPSMEKTLGLEKIEFGNQKEDVHAVKVSFPTDMLDVYLPRLVRSGARVAICDAVENISADRKAGMSLPQNAVSAAENMERHTGIRM</sequence>
<dbReference type="EMBL" id="SRZC01000002">
    <property type="protein sequence ID" value="TGX83993.1"/>
    <property type="molecule type" value="Genomic_DNA"/>
</dbReference>
<gene>
    <name evidence="1" type="ORF">E5358_02140</name>
</gene>
<protein>
    <submittedName>
        <fullName evidence="1">DUF1738 domain-containing protein</fullName>
    </submittedName>
</protein>
<comment type="caution">
    <text evidence="1">The sequence shown here is derived from an EMBL/GenBank/DDBJ whole genome shotgun (WGS) entry which is preliminary data.</text>
</comment>
<keyword evidence="2" id="KW-1185">Reference proteome</keyword>
<accession>A0AC61QU38</accession>